<dbReference type="Pfam" id="PF06776">
    <property type="entry name" value="IalB"/>
    <property type="match status" value="1"/>
</dbReference>
<keyword evidence="2" id="KW-0732">Signal</keyword>
<dbReference type="Gene3D" id="2.60.40.1880">
    <property type="entry name" value="Invasion associated locus B (IalB) protein"/>
    <property type="match status" value="1"/>
</dbReference>
<feature type="chain" id="PRO_5011504585" evidence="2">
    <location>
        <begin position="23"/>
        <end position="229"/>
    </location>
</feature>
<dbReference type="STRING" id="195913.SAMN04488004_10277"/>
<evidence type="ECO:0000256" key="1">
    <source>
        <dbReference type="SAM" id="MobiDB-lite"/>
    </source>
</evidence>
<accession>A0A1I4CD49</accession>
<feature type="compositionally biased region" description="Low complexity" evidence="1">
    <location>
        <begin position="40"/>
        <end position="77"/>
    </location>
</feature>
<protein>
    <submittedName>
        <fullName evidence="3">Invasion protein IalB, involved in pathogenesis</fullName>
    </submittedName>
</protein>
<dbReference type="Proteomes" id="UP000199550">
    <property type="component" value="Unassembled WGS sequence"/>
</dbReference>
<sequence length="229" mass="23474">MKNAFTPVLAAIVLATSPMALLAQTADAPSADTAIEAPAAEATAADAPTTDAADAPATDAPADAAPAADAATDTAAAGPQVGEPYIRDNFGDWSLRCLKAEEGQADPCQLYQLLKDSDGNAVAEFSTFPLPDGQQAAAGATIVVPLETLLTQQLRLTVDSSEAKLYPFTFCNTAGCVARVGFTSAELAQLKRGNKATLRMVPAAAPDQEVLLDISLSGFTAGFDSVNEQ</sequence>
<evidence type="ECO:0000313" key="3">
    <source>
        <dbReference type="EMBL" id="SFK78713.1"/>
    </source>
</evidence>
<proteinExistence type="predicted"/>
<evidence type="ECO:0000313" key="4">
    <source>
        <dbReference type="Proteomes" id="UP000199550"/>
    </source>
</evidence>
<gene>
    <name evidence="3" type="ORF">SAMN04488004_10277</name>
</gene>
<reference evidence="3 4" key="1">
    <citation type="submission" date="2016-10" db="EMBL/GenBank/DDBJ databases">
        <authorList>
            <person name="de Groot N.N."/>
        </authorList>
    </citation>
    <scope>NUCLEOTIDE SEQUENCE [LARGE SCALE GENOMIC DNA]</scope>
    <source>
        <strain evidence="3 4">DSM 16199</strain>
    </source>
</reference>
<dbReference type="AlphaFoldDB" id="A0A1I4CD49"/>
<dbReference type="InterPro" id="IPR038696">
    <property type="entry name" value="IalB_sf"/>
</dbReference>
<feature type="signal peptide" evidence="2">
    <location>
        <begin position="1"/>
        <end position="22"/>
    </location>
</feature>
<evidence type="ECO:0000256" key="2">
    <source>
        <dbReference type="SAM" id="SignalP"/>
    </source>
</evidence>
<name>A0A1I4CD49_9RHOB</name>
<dbReference type="InterPro" id="IPR010642">
    <property type="entry name" value="Invasion_prot_B"/>
</dbReference>
<organism evidence="3 4">
    <name type="scientific">Loktanella salsilacus</name>
    <dbReference type="NCBI Taxonomy" id="195913"/>
    <lineage>
        <taxon>Bacteria</taxon>
        <taxon>Pseudomonadati</taxon>
        <taxon>Pseudomonadota</taxon>
        <taxon>Alphaproteobacteria</taxon>
        <taxon>Rhodobacterales</taxon>
        <taxon>Roseobacteraceae</taxon>
        <taxon>Loktanella</taxon>
    </lineage>
</organism>
<keyword evidence="4" id="KW-1185">Reference proteome</keyword>
<dbReference type="EMBL" id="FOTF01000002">
    <property type="protein sequence ID" value="SFK78713.1"/>
    <property type="molecule type" value="Genomic_DNA"/>
</dbReference>
<dbReference type="OrthoDB" id="9797912at2"/>
<feature type="region of interest" description="Disordered" evidence="1">
    <location>
        <begin position="40"/>
        <end position="83"/>
    </location>
</feature>